<protein>
    <submittedName>
        <fullName evidence="2">Uncharacterized protein</fullName>
    </submittedName>
</protein>
<accession>A0A1E1LDR3</accession>
<dbReference type="Proteomes" id="UP000178912">
    <property type="component" value="Unassembled WGS sequence"/>
</dbReference>
<dbReference type="AlphaFoldDB" id="A0A1E1LDR3"/>
<feature type="compositionally biased region" description="Acidic residues" evidence="1">
    <location>
        <begin position="206"/>
        <end position="215"/>
    </location>
</feature>
<keyword evidence="3" id="KW-1185">Reference proteome</keyword>
<reference evidence="3" key="1">
    <citation type="submission" date="2016-03" db="EMBL/GenBank/DDBJ databases">
        <authorList>
            <person name="Guldener U."/>
        </authorList>
    </citation>
    <scope>NUCLEOTIDE SEQUENCE [LARGE SCALE GENOMIC DNA]</scope>
    <source>
        <strain evidence="3">04CH-RAC-A.6.1</strain>
    </source>
</reference>
<evidence type="ECO:0000313" key="2">
    <source>
        <dbReference type="EMBL" id="CZT08524.1"/>
    </source>
</evidence>
<evidence type="ECO:0000313" key="3">
    <source>
        <dbReference type="Proteomes" id="UP000178912"/>
    </source>
</evidence>
<gene>
    <name evidence="2" type="ORF">RAG0_13558</name>
</gene>
<proteinExistence type="predicted"/>
<name>A0A1E1LDR3_9HELO</name>
<evidence type="ECO:0000256" key="1">
    <source>
        <dbReference type="SAM" id="MobiDB-lite"/>
    </source>
</evidence>
<dbReference type="OrthoDB" id="3563121at2759"/>
<dbReference type="EMBL" id="FJUX01000105">
    <property type="protein sequence ID" value="CZT08524.1"/>
    <property type="molecule type" value="Genomic_DNA"/>
</dbReference>
<organism evidence="2 3">
    <name type="scientific">Rhynchosporium agropyri</name>
    <dbReference type="NCBI Taxonomy" id="914238"/>
    <lineage>
        <taxon>Eukaryota</taxon>
        <taxon>Fungi</taxon>
        <taxon>Dikarya</taxon>
        <taxon>Ascomycota</taxon>
        <taxon>Pezizomycotina</taxon>
        <taxon>Leotiomycetes</taxon>
        <taxon>Helotiales</taxon>
        <taxon>Ploettnerulaceae</taxon>
        <taxon>Rhynchosporium</taxon>
    </lineage>
</organism>
<sequence length="255" mass="29297">MAKFAQIHVLKVDFTVFGALPVEVWASFPTLEKLSIIIYPYDEIRELGHTQCYELGFIKPQRGNIHGNRAGWILRHAKLALGAVDAFKYSTWPMPEIEVLVRKAGKKEDRLINAYWTDDVEMFKKAEGWDSDAEEDVDHDFDEYNDEDCWYPQAKAVMKHHVPIDDVKKLKHYYLPSRRVGHERLWSVIDTAPPTHPCGGRKDEGNWESDSETEGAADLSKRPYIWTDKSSSRELMTPLLKEASSDKEGLMGIDD</sequence>
<feature type="region of interest" description="Disordered" evidence="1">
    <location>
        <begin position="194"/>
        <end position="225"/>
    </location>
</feature>